<feature type="region of interest" description="Disordered" evidence="1">
    <location>
        <begin position="44"/>
        <end position="78"/>
    </location>
</feature>
<gene>
    <name evidence="2" type="ORF">Pfra01_001314600</name>
</gene>
<comment type="caution">
    <text evidence="2">The sequence shown here is derived from an EMBL/GenBank/DDBJ whole genome shotgun (WGS) entry which is preliminary data.</text>
</comment>
<protein>
    <submittedName>
        <fullName evidence="2">Unnamed protein product</fullName>
    </submittedName>
</protein>
<evidence type="ECO:0000313" key="2">
    <source>
        <dbReference type="EMBL" id="GMF41463.1"/>
    </source>
</evidence>
<name>A0A9W6XMA3_9STRA</name>
<dbReference type="AlphaFoldDB" id="A0A9W6XMA3"/>
<dbReference type="Proteomes" id="UP001165121">
    <property type="component" value="Unassembled WGS sequence"/>
</dbReference>
<reference evidence="2" key="1">
    <citation type="submission" date="2023-04" db="EMBL/GenBank/DDBJ databases">
        <title>Phytophthora fragariaefolia NBRC 109709.</title>
        <authorList>
            <person name="Ichikawa N."/>
            <person name="Sato H."/>
            <person name="Tonouchi N."/>
        </authorList>
    </citation>
    <scope>NUCLEOTIDE SEQUENCE</scope>
    <source>
        <strain evidence="2">NBRC 109709</strain>
    </source>
</reference>
<evidence type="ECO:0000313" key="3">
    <source>
        <dbReference type="Proteomes" id="UP001165121"/>
    </source>
</evidence>
<keyword evidence="3" id="KW-1185">Reference proteome</keyword>
<dbReference type="EMBL" id="BSXT01001337">
    <property type="protein sequence ID" value="GMF41463.1"/>
    <property type="molecule type" value="Genomic_DNA"/>
</dbReference>
<proteinExistence type="predicted"/>
<sequence length="154" mass="16843">MSSCCGVVRSPQFESERVRVGPRDHTSISASLVSSALVLAEMDSNSARSSHESGVEAPPDAALRTPDKSDGAKPKRKTKRLTWTDELHFRFVSAVFERALYTVKRTENGLRCDRCVPWLCHGCSGGQECVSESSAGCTWWSATSLTCEAATNQW</sequence>
<accession>A0A9W6XMA3</accession>
<evidence type="ECO:0000256" key="1">
    <source>
        <dbReference type="SAM" id="MobiDB-lite"/>
    </source>
</evidence>
<organism evidence="2 3">
    <name type="scientific">Phytophthora fragariaefolia</name>
    <dbReference type="NCBI Taxonomy" id="1490495"/>
    <lineage>
        <taxon>Eukaryota</taxon>
        <taxon>Sar</taxon>
        <taxon>Stramenopiles</taxon>
        <taxon>Oomycota</taxon>
        <taxon>Peronosporomycetes</taxon>
        <taxon>Peronosporales</taxon>
        <taxon>Peronosporaceae</taxon>
        <taxon>Phytophthora</taxon>
    </lineage>
</organism>